<dbReference type="GO" id="GO:0006357">
    <property type="term" value="P:regulation of transcription by RNA polymerase II"/>
    <property type="evidence" value="ECO:0007669"/>
    <property type="project" value="TreeGrafter"/>
</dbReference>
<dbReference type="PATRIC" id="fig|36849.3.peg.4384"/>
<dbReference type="OrthoDB" id="9807195at2"/>
<dbReference type="Gene3D" id="3.30.420.150">
    <property type="entry name" value="Exopolyphosphatase. Domain 2"/>
    <property type="match status" value="1"/>
</dbReference>
<evidence type="ECO:0000259" key="4">
    <source>
        <dbReference type="Pfam" id="PF21447"/>
    </source>
</evidence>
<dbReference type="SUPFAM" id="SSF53067">
    <property type="entry name" value="Actin-like ATPase domain"/>
    <property type="match status" value="2"/>
</dbReference>
<evidence type="ECO:0000313" key="5">
    <source>
        <dbReference type="EMBL" id="KPU42363.1"/>
    </source>
</evidence>
<dbReference type="Proteomes" id="UP000050326">
    <property type="component" value="Unassembled WGS sequence"/>
</dbReference>
<dbReference type="PANTHER" id="PTHR30005:SF0">
    <property type="entry name" value="RETROGRADE REGULATION PROTEIN 2"/>
    <property type="match status" value="1"/>
</dbReference>
<accession>A0A0P8WVS5</accession>
<feature type="domain" description="Ppx/GppA phosphatase N-terminal" evidence="3">
    <location>
        <begin position="21"/>
        <end position="302"/>
    </location>
</feature>
<dbReference type="EMBL" id="LKET01000068">
    <property type="protein sequence ID" value="KPU42363.1"/>
    <property type="molecule type" value="Genomic_DNA"/>
</dbReference>
<dbReference type="InterPro" id="IPR043129">
    <property type="entry name" value="ATPase_NBD"/>
</dbReference>
<dbReference type="AlphaFoldDB" id="A0A0P8WVS5"/>
<feature type="domain" description="Ppx/GppA phosphatase C-terminal" evidence="4">
    <location>
        <begin position="315"/>
        <end position="473"/>
    </location>
</feature>
<dbReference type="Gene3D" id="1.10.3210.10">
    <property type="entry name" value="Hypothetical protein af1432"/>
    <property type="match status" value="1"/>
</dbReference>
<dbReference type="Gene3D" id="3.30.420.40">
    <property type="match status" value="1"/>
</dbReference>
<dbReference type="CDD" id="cd24052">
    <property type="entry name" value="ASKHA_NBD_HpPPX-GppA-like"/>
    <property type="match status" value="1"/>
</dbReference>
<evidence type="ECO:0000256" key="1">
    <source>
        <dbReference type="ARBA" id="ARBA00007125"/>
    </source>
</evidence>
<comment type="caution">
    <text evidence="5">The sequence shown here is derived from an EMBL/GenBank/DDBJ whole genome shotgun (WGS) entry which is preliminary data.</text>
</comment>
<gene>
    <name evidence="5" type="primary">ppx_1</name>
    <name evidence="5" type="ORF">OXPF_41480</name>
</gene>
<evidence type="ECO:0000313" key="6">
    <source>
        <dbReference type="Proteomes" id="UP000050326"/>
    </source>
</evidence>
<dbReference type="GO" id="GO:0004309">
    <property type="term" value="F:exopolyphosphatase activity"/>
    <property type="evidence" value="ECO:0007669"/>
    <property type="project" value="UniProtKB-EC"/>
</dbReference>
<name>A0A0P8WVS5_9CLOT</name>
<organism evidence="5 6">
    <name type="scientific">Oxobacter pfennigii</name>
    <dbReference type="NCBI Taxonomy" id="36849"/>
    <lineage>
        <taxon>Bacteria</taxon>
        <taxon>Bacillati</taxon>
        <taxon>Bacillota</taxon>
        <taxon>Clostridia</taxon>
        <taxon>Eubacteriales</taxon>
        <taxon>Clostridiaceae</taxon>
        <taxon>Oxobacter</taxon>
    </lineage>
</organism>
<dbReference type="InterPro" id="IPR050273">
    <property type="entry name" value="GppA/Ppx_hydrolase"/>
</dbReference>
<keyword evidence="6" id="KW-1185">Reference proteome</keyword>
<dbReference type="PIRSF" id="PIRSF001267">
    <property type="entry name" value="Pyrophosphatase_GppA_Ppx"/>
    <property type="match status" value="1"/>
</dbReference>
<dbReference type="PANTHER" id="PTHR30005">
    <property type="entry name" value="EXOPOLYPHOSPHATASE"/>
    <property type="match status" value="1"/>
</dbReference>
<keyword evidence="2 5" id="KW-0378">Hydrolase</keyword>
<reference evidence="5 6" key="1">
    <citation type="submission" date="2015-09" db="EMBL/GenBank/DDBJ databases">
        <title>Genome sequence of Oxobacter pfennigii DSM 3222.</title>
        <authorList>
            <person name="Poehlein A."/>
            <person name="Bengelsdorf F.R."/>
            <person name="Schiel-Bengelsdorf B."/>
            <person name="Duerre P."/>
            <person name="Daniel R."/>
        </authorList>
    </citation>
    <scope>NUCLEOTIDE SEQUENCE [LARGE SCALE GENOMIC DNA]</scope>
    <source>
        <strain evidence="5 6">DSM 3222</strain>
    </source>
</reference>
<proteinExistence type="inferred from homology"/>
<sequence length="500" mass="56953">MKKIGIIDIGSNSMRLVVIKINDDLSYRVIDEKKETVKLGMDMTYDGNLSRDRVDKAMISLSFFKDMCIAIGVDEIIAVATEAVRRARNQQYFVERAKDMLGIEIKVLSGKEEAFYDYFGAVNTLDFNDALIMDIGGCSNQLILVKDKKIIESVSLPFGSLNLSEKFHLKEAVNEQNENDFITYLADEYNKIPWLNKAKGLPLIGIGGTIRGIGKINRKRNHYLLEMPHNYKMEIRDIKDIYELVKSKDVSQKQKLKGLSKDRADIFTGAVGAIAHLAELCEASEILVSGSGLREGLFFEYLFKDKKPLTDVLDYSINNIVNDFELDKLHAQRVWSFSKMLYFNLKDAHNIGEAPQKILKTASLLHDCGVNISYYDHHRHSFYMILNAKTYGLTHKEQLMAAHISAFHRKEEFKIDTYKYRNILNEADILTIQKLGVLLKISECLDERLNGNIQGIQCSIDEDSVTIKLSSKDNPEIEIKDALEVSSAFKKLFGKKLYIK</sequence>
<dbReference type="STRING" id="36849.OXPF_41480"/>
<dbReference type="Pfam" id="PF21447">
    <property type="entry name" value="Ppx-GppA_III"/>
    <property type="match status" value="1"/>
</dbReference>
<evidence type="ECO:0000256" key="2">
    <source>
        <dbReference type="ARBA" id="ARBA00022801"/>
    </source>
</evidence>
<dbReference type="RefSeq" id="WP_054877081.1">
    <property type="nucleotide sequence ID" value="NZ_LKET01000068.1"/>
</dbReference>
<comment type="similarity">
    <text evidence="1">Belongs to the GppA/Ppx family.</text>
</comment>
<dbReference type="EC" id="3.6.1.11" evidence="5"/>
<evidence type="ECO:0000259" key="3">
    <source>
        <dbReference type="Pfam" id="PF02541"/>
    </source>
</evidence>
<dbReference type="InterPro" id="IPR003695">
    <property type="entry name" value="Ppx_GppA_N"/>
</dbReference>
<dbReference type="InterPro" id="IPR048950">
    <property type="entry name" value="Ppx_GppA_C"/>
</dbReference>
<dbReference type="InterPro" id="IPR030673">
    <property type="entry name" value="PyroPPase_GppA_Ppx"/>
</dbReference>
<dbReference type="Pfam" id="PF02541">
    <property type="entry name" value="Ppx-GppA"/>
    <property type="match status" value="1"/>
</dbReference>
<protein>
    <submittedName>
        <fullName evidence="5">Exopolyphosphatase</fullName>
        <ecNumber evidence="5">3.6.1.11</ecNumber>
    </submittedName>
</protein>
<dbReference type="SUPFAM" id="SSF109604">
    <property type="entry name" value="HD-domain/PDEase-like"/>
    <property type="match status" value="1"/>
</dbReference>